<evidence type="ECO:0000259" key="1">
    <source>
        <dbReference type="Pfam" id="PF13723"/>
    </source>
</evidence>
<dbReference type="AlphaFoldDB" id="A0A937F9M6"/>
<keyword evidence="3" id="KW-1185">Reference proteome</keyword>
<dbReference type="InterPro" id="IPR016039">
    <property type="entry name" value="Thiolase-like"/>
</dbReference>
<dbReference type="RefSeq" id="WP_202244632.1">
    <property type="nucleotide sequence ID" value="NZ_JAESIY010000006.1"/>
</dbReference>
<evidence type="ECO:0000313" key="2">
    <source>
        <dbReference type="EMBL" id="MBL3656835.1"/>
    </source>
</evidence>
<dbReference type="Pfam" id="PF13723">
    <property type="entry name" value="Ketoacyl-synt_2"/>
    <property type="match status" value="1"/>
</dbReference>
<dbReference type="SUPFAM" id="SSF53901">
    <property type="entry name" value="Thiolase-like"/>
    <property type="match status" value="1"/>
</dbReference>
<protein>
    <submittedName>
        <fullName evidence="2">Beta-ketoacyl synthase chain length factor</fullName>
    </submittedName>
</protein>
<organism evidence="2 3">
    <name type="scientific">Fulvivirga sediminis</name>
    <dbReference type="NCBI Taxonomy" id="2803949"/>
    <lineage>
        <taxon>Bacteria</taxon>
        <taxon>Pseudomonadati</taxon>
        <taxon>Bacteroidota</taxon>
        <taxon>Cytophagia</taxon>
        <taxon>Cytophagales</taxon>
        <taxon>Fulvivirgaceae</taxon>
        <taxon>Fulvivirga</taxon>
    </lineage>
</organism>
<reference evidence="2" key="1">
    <citation type="submission" date="2021-01" db="EMBL/GenBank/DDBJ databases">
        <title>Fulvivirga kasyanovii gen. nov., sp nov., a novel member of the phylum Bacteroidetes isolated from seawater in a mussel farm.</title>
        <authorList>
            <person name="Zhao L.-H."/>
            <person name="Wang Z.-J."/>
        </authorList>
    </citation>
    <scope>NUCLEOTIDE SEQUENCE</scope>
    <source>
        <strain evidence="2">2943</strain>
    </source>
</reference>
<proteinExistence type="predicted"/>
<dbReference type="GO" id="GO:0016746">
    <property type="term" value="F:acyltransferase activity"/>
    <property type="evidence" value="ECO:0007669"/>
    <property type="project" value="InterPro"/>
</dbReference>
<sequence>MKVYINSTSSISPQQSFDKEEYLKDWASHEGTYLKAQEPIYKDIINPRLLRRMSRIIKMGVATSLTALKEAGVEKPGAIIVGTGLGCIQDTEKFLSDIVTSEEGILSPTAFIQSTHNTVAGQIALLIGCNEDNFTYVNRGHSFENALMDGVLRIKEGSNNILVAGADEMTDEVAAIIKAMDYDQVDVWGEGASAFVLSVEGSETSVELVGTRSLNNLSEEEVSGEAIEFLSHHNLTSEDIDVVIVGMNKEEDSYIQAIKAVIPDTTLVNFKRVTGEFLTAVAFGYQLGVNALLTQSINDHLIIDKGEKTSFKKILVYNHYFGFNHSFGLLSK</sequence>
<dbReference type="EMBL" id="JAESIY010000006">
    <property type="protein sequence ID" value="MBL3656835.1"/>
    <property type="molecule type" value="Genomic_DNA"/>
</dbReference>
<name>A0A937F9M6_9BACT</name>
<dbReference type="Gene3D" id="3.40.47.10">
    <property type="match status" value="1"/>
</dbReference>
<dbReference type="Proteomes" id="UP000659388">
    <property type="component" value="Unassembled WGS sequence"/>
</dbReference>
<evidence type="ECO:0000313" key="3">
    <source>
        <dbReference type="Proteomes" id="UP000659388"/>
    </source>
</evidence>
<comment type="caution">
    <text evidence="2">The sequence shown here is derived from an EMBL/GenBank/DDBJ whole genome shotgun (WGS) entry which is preliminary data.</text>
</comment>
<feature type="domain" description="Beta-ketoacyl synthase-like N-terminal" evidence="1">
    <location>
        <begin position="25"/>
        <end position="179"/>
    </location>
</feature>
<accession>A0A937F9M6</accession>
<dbReference type="InterPro" id="IPR014030">
    <property type="entry name" value="Ketoacyl_synth_N"/>
</dbReference>
<gene>
    <name evidence="2" type="ORF">JL102_11880</name>
</gene>